<protein>
    <submittedName>
        <fullName evidence="1">Nucleoporin NUP188 homolog</fullName>
    </submittedName>
</protein>
<dbReference type="GO" id="GO:0006405">
    <property type="term" value="P:RNA export from nucleus"/>
    <property type="evidence" value="ECO:0007669"/>
    <property type="project" value="TreeGrafter"/>
</dbReference>
<dbReference type="PANTHER" id="PTHR31431">
    <property type="entry name" value="NUCLEOPORIN NUP188 HOMOLOG"/>
    <property type="match status" value="1"/>
</dbReference>
<dbReference type="PANTHER" id="PTHR31431:SF1">
    <property type="entry name" value="NUCLEOPORIN NUP188"/>
    <property type="match status" value="1"/>
</dbReference>
<dbReference type="GO" id="GO:0017056">
    <property type="term" value="F:structural constituent of nuclear pore"/>
    <property type="evidence" value="ECO:0007669"/>
    <property type="project" value="InterPro"/>
</dbReference>
<sequence length="1762" mass="202160">MTPTGGKFQTSISKDKWFLSWKQLYSDLSGGRGVIQPHIIQEKLSKYKSELFLGLDIFQPKAQESTSGWAIPSYDSATEEKKKKPNDSNLIIAKLSNILDLVEDTCEKIIISYFEFEFVGTADDVTKLLSSTNDQQEVLNDIILYHIHEKSFLVKCWKIILTCVLDKDNLYNNICDKFVRNQNSSTLYSFFVKQLEANQENVLPSEIHPHTEAFKTWINQRLNSQVDILSCLMYLLDLKSSVEFKDIQHILKLCTETSFGSNILTVQFAKATYPHEWKTNVEFMYCLHLVQLILDSNVDTDWTFAQFNELFATIKSLDHEKHPVVVPVISLAWILFLNQINYITDEDKLLNLFQQVFQLKPWQQLNTILDSEVVTVDDMFQDFIKKKTLSLVCESVKHFDLNVLEFENECLFKLISKFSSYDDHEEINKVISFGLDMFPGKQVSILNLYIPLMSQSKSNCKKVLEDLMSTRCFNWKSVDIPLESRDNAFYSRTSFCPFEFVEDIVIPAGTLCCQSESGSDYFQWDINILLWSIITEELSAYCMAVSDPDSCSEEDYSRTMSYLCNAYHGKVPYQKHLLPPSSVMLDSGLRYRVITYLRLIAALVKYPCLLDDNMTLILSTVSKLFELNTKCSHPVLSPDLEIVSLCIDIAGNMFPGVTLLYSQVTDILPTILPAPDVDNVYEILATGRFLDGNLLRKVLNHGDMTKDKFSLVMSYLQFLNTLSEQETCTSNPAYTHGMLYVVLEIFPSCLTGWLFEQESQRQRVCNFTLILINSFLNTYNPADHTPVTCTSAANLKPPCFTTIMRTVFHSILEGKCGQLLLEIASLGETFLLNAFQESPSSVSKLPKIIDIVYYTLAILNKILTLRKEMKDIKTHCLLEVSMDKPGFIQSVISLAHHSLRRHLRVLSIKLLTRIAQNKDISLCVSDDTARALWLQPLLSPTECPQFKIALLQFAVQCLQTQATLACSLLNVEQIETNHKPSLLAFVLNYLKSVNDGNDALYYWILAIVHSIWKQEMFIARSVFTKDPDFWSKLCASLHASPSCVNNPTVLSPVLNIISTELYWMSNDMQHPLFSFVDKFFSNDDNLKQWSNTCTSVAHCGEKFGLFHQLSISWQEFIIVVSKFRPSACTPRVKNILLSDVLHALLEHLGCMQNNADVKESFHALVNLGLILINSCEGQSLDDTETKLDIACQLIVLHADNFDSIPLKSQILFLALVSKLFTMVCKAHAPVVRAHTVFLNALSMILSRSLDIYETMLTECSRNTISKNTQLISVIMPLVIQVQTVLGKEHSFWVNKLLTENILYNVYQCVLQSINMKFYNDTSSFLIEYLIHCVLGHDYYKYLDKASLMLIIEEMSPDSHINVDNKNYAILKNHNISFIYTNEAYNAFYNQFINLLMVLLHRGDISMKRQVLNFIIINYESLICLLKYSGLALTKQNLNFVLSLLNLILEMSNYRILIQGHTVQYFIKIVQNICLCMNTTVDLIETEDLKIANKIYPAEAFSEDLHCKLYNSKLKTPSDRTVYCSELRIILLNIYNTCLSVYNKYNVEFGLMLTCARINYLPWAIQNIVPYVPIEKKLEPDISFCDFTIIMRCLKTHLKLLGTYKENERLANKVRSSFEMTVHLLINHSLMFLLNPYNNMTDKHVLLRDIEVNLAHVIDYIKKNNGVTILPFTKHWSKSPRKYATPNKLNMPHIKLKLKKENNVLTWGDDVKKPCVQRILFEDENKVDTDDDEGQYEMKADMEYMQFMVQLFSQVCALASNTM</sequence>
<dbReference type="EMBL" id="HBUF01031293">
    <property type="protein sequence ID" value="CAG6614802.1"/>
    <property type="molecule type" value="Transcribed_RNA"/>
</dbReference>
<proteinExistence type="predicted"/>
<accession>A0A8D8LZJ3</accession>
<name>A0A8D8LZJ3_9HEMI</name>
<reference evidence="1" key="1">
    <citation type="submission" date="2021-05" db="EMBL/GenBank/DDBJ databases">
        <authorList>
            <person name="Alioto T."/>
            <person name="Alioto T."/>
            <person name="Gomez Garrido J."/>
        </authorList>
    </citation>
    <scope>NUCLEOTIDE SEQUENCE</scope>
</reference>
<dbReference type="GO" id="GO:0044611">
    <property type="term" value="C:nuclear pore inner ring"/>
    <property type="evidence" value="ECO:0007669"/>
    <property type="project" value="TreeGrafter"/>
</dbReference>
<dbReference type="InterPro" id="IPR044840">
    <property type="entry name" value="Nup188"/>
</dbReference>
<evidence type="ECO:0000313" key="1">
    <source>
        <dbReference type="EMBL" id="CAG6614802.1"/>
    </source>
</evidence>
<dbReference type="GO" id="GO:0006606">
    <property type="term" value="P:protein import into nucleus"/>
    <property type="evidence" value="ECO:0007669"/>
    <property type="project" value="TreeGrafter"/>
</dbReference>
<organism evidence="1">
    <name type="scientific">Cacopsylla melanoneura</name>
    <dbReference type="NCBI Taxonomy" id="428564"/>
    <lineage>
        <taxon>Eukaryota</taxon>
        <taxon>Metazoa</taxon>
        <taxon>Ecdysozoa</taxon>
        <taxon>Arthropoda</taxon>
        <taxon>Hexapoda</taxon>
        <taxon>Insecta</taxon>
        <taxon>Pterygota</taxon>
        <taxon>Neoptera</taxon>
        <taxon>Paraneoptera</taxon>
        <taxon>Hemiptera</taxon>
        <taxon>Sternorrhyncha</taxon>
        <taxon>Psylloidea</taxon>
        <taxon>Psyllidae</taxon>
        <taxon>Psyllinae</taxon>
        <taxon>Cacopsylla</taxon>
    </lineage>
</organism>